<dbReference type="InterPro" id="IPR029001">
    <property type="entry name" value="ITPase-like_fam"/>
</dbReference>
<gene>
    <name evidence="3" type="ORF">A3E29_00505</name>
</gene>
<comment type="caution">
    <text evidence="3">The sequence shown here is derived from an EMBL/GenBank/DDBJ whole genome shotgun (WGS) entry which is preliminary data.</text>
</comment>
<protein>
    <recommendedName>
        <fullName evidence="5">Non-canonical purine NTP pyrophosphatase</fullName>
    </recommendedName>
</protein>
<dbReference type="GO" id="GO:0009143">
    <property type="term" value="P:nucleoside triphosphate catabolic process"/>
    <property type="evidence" value="ECO:0007669"/>
    <property type="project" value="InterPro"/>
</dbReference>
<proteinExistence type="inferred from homology"/>
<dbReference type="InterPro" id="IPR002637">
    <property type="entry name" value="RdgB/HAM1"/>
</dbReference>
<dbReference type="Proteomes" id="UP000177682">
    <property type="component" value="Unassembled WGS sequence"/>
</dbReference>
<reference evidence="3 4" key="1">
    <citation type="journal article" date="2016" name="Nat. Commun.">
        <title>Thousands of microbial genomes shed light on interconnected biogeochemical processes in an aquifer system.</title>
        <authorList>
            <person name="Anantharaman K."/>
            <person name="Brown C.T."/>
            <person name="Hug L.A."/>
            <person name="Sharon I."/>
            <person name="Castelle C.J."/>
            <person name="Probst A.J."/>
            <person name="Thomas B.C."/>
            <person name="Singh A."/>
            <person name="Wilkins M.J."/>
            <person name="Karaoz U."/>
            <person name="Brodie E.L."/>
            <person name="Williams K.H."/>
            <person name="Hubbard S.S."/>
            <person name="Banfield J.F."/>
        </authorList>
    </citation>
    <scope>NUCLEOTIDE SEQUENCE [LARGE SCALE GENOMIC DNA]</scope>
</reference>
<comment type="similarity">
    <text evidence="1">Belongs to the HAM1 NTPase family.</text>
</comment>
<organism evidence="3 4">
    <name type="scientific">Candidatus Doudnabacteria bacterium RIFCSPHIGHO2_12_FULL_48_16</name>
    <dbReference type="NCBI Taxonomy" id="1817838"/>
    <lineage>
        <taxon>Bacteria</taxon>
        <taxon>Candidatus Doudnaibacteriota</taxon>
    </lineage>
</organism>
<dbReference type="GO" id="GO:0005829">
    <property type="term" value="C:cytosol"/>
    <property type="evidence" value="ECO:0007669"/>
    <property type="project" value="TreeGrafter"/>
</dbReference>
<dbReference type="GO" id="GO:0047429">
    <property type="term" value="F:nucleoside triphosphate diphosphatase activity"/>
    <property type="evidence" value="ECO:0007669"/>
    <property type="project" value="InterPro"/>
</dbReference>
<dbReference type="CDD" id="cd00515">
    <property type="entry name" value="HAM1"/>
    <property type="match status" value="1"/>
</dbReference>
<accession>A0A1F5PIP9</accession>
<dbReference type="AlphaFoldDB" id="A0A1F5PIP9"/>
<evidence type="ECO:0000256" key="2">
    <source>
        <dbReference type="ARBA" id="ARBA00022801"/>
    </source>
</evidence>
<sequence>MNKILIGTGNPGKVKIYKELLKGFNLEVVSSKDLNLPEPEETGKTFEQTAVDKAKYYFEKSGIPAIVDDGGFEIEALNGEPGVKSRRWIGREMTEEEIVAEVFKRMKNVPNRACKHVVILALATPFGVFTAHGEVAGVVPEKPSDKRETGLTFRPVMFLPNYNKYWIDLTDEEEDVMNHRKVAVEKLHDILKELAG</sequence>
<evidence type="ECO:0008006" key="5">
    <source>
        <dbReference type="Google" id="ProtNLM"/>
    </source>
</evidence>
<evidence type="ECO:0000313" key="4">
    <source>
        <dbReference type="Proteomes" id="UP000177682"/>
    </source>
</evidence>
<evidence type="ECO:0000313" key="3">
    <source>
        <dbReference type="EMBL" id="OGE89684.1"/>
    </source>
</evidence>
<evidence type="ECO:0000256" key="1">
    <source>
        <dbReference type="ARBA" id="ARBA00008023"/>
    </source>
</evidence>
<dbReference type="Pfam" id="PF01725">
    <property type="entry name" value="Ham1p_like"/>
    <property type="match status" value="1"/>
</dbReference>
<dbReference type="EMBL" id="MFEY01000009">
    <property type="protein sequence ID" value="OGE89684.1"/>
    <property type="molecule type" value="Genomic_DNA"/>
</dbReference>
<dbReference type="PANTHER" id="PTHR11067:SF9">
    <property type="entry name" value="INOSINE TRIPHOSPHATE PYROPHOSPHATASE"/>
    <property type="match status" value="1"/>
</dbReference>
<name>A0A1F5PIP9_9BACT</name>
<dbReference type="PANTHER" id="PTHR11067">
    <property type="entry name" value="INOSINE TRIPHOSPHATE PYROPHOSPHATASE/HAM1 PROTEIN"/>
    <property type="match status" value="1"/>
</dbReference>
<keyword evidence="2" id="KW-0378">Hydrolase</keyword>
<dbReference type="SUPFAM" id="SSF52972">
    <property type="entry name" value="ITPase-like"/>
    <property type="match status" value="1"/>
</dbReference>
<dbReference type="Gene3D" id="3.90.950.10">
    <property type="match status" value="1"/>
</dbReference>